<dbReference type="EMBL" id="CAOJ01009650">
    <property type="protein sequence ID" value="CCO32329.1"/>
    <property type="molecule type" value="Genomic_DNA"/>
</dbReference>
<comment type="caution">
    <text evidence="2">The sequence shown here is derived from an EMBL/GenBank/DDBJ whole genome shotgun (WGS) entry which is preliminary data.</text>
</comment>
<feature type="compositionally biased region" description="Basic and acidic residues" evidence="1">
    <location>
        <begin position="8"/>
        <end position="27"/>
    </location>
</feature>
<accession>M5BYL7</accession>
<evidence type="ECO:0000256" key="1">
    <source>
        <dbReference type="SAM" id="MobiDB-lite"/>
    </source>
</evidence>
<proteinExistence type="predicted"/>
<dbReference type="HOGENOM" id="CLU_1284055_0_0_1"/>
<feature type="compositionally biased region" description="Polar residues" evidence="1">
    <location>
        <begin position="52"/>
        <end position="65"/>
    </location>
</feature>
<gene>
    <name evidence="2" type="ORF">BN14_06388</name>
</gene>
<dbReference type="Proteomes" id="UP000012065">
    <property type="component" value="Unassembled WGS sequence"/>
</dbReference>
<sequence length="215" mass="23558">MVRGIWGSKEKEKEKPKEQPKDKENERPVSIVLSKFPSVPTEDPLPNLPSAPKTQIVSGAKQSVGPSKIAPKAGSQEPAAPRSFPIAPKPRAASGLYAPTAASLARRATTSTTATKSTARRYQSHIGIDRKIDVATDSWAHQLRADEIRGWHNKAHAGSLEACFKGAPCAPYVRRPVSYLWGRHSGLCSGCFSHREKSCDCYKGHFPYEQPQIRC</sequence>
<name>M5BYL7_THACB</name>
<feature type="region of interest" description="Disordered" evidence="1">
    <location>
        <begin position="1"/>
        <end position="92"/>
    </location>
</feature>
<evidence type="ECO:0000313" key="2">
    <source>
        <dbReference type="EMBL" id="CCO32329.1"/>
    </source>
</evidence>
<evidence type="ECO:0000313" key="3">
    <source>
        <dbReference type="Proteomes" id="UP000012065"/>
    </source>
</evidence>
<dbReference type="AlphaFoldDB" id="M5BYL7"/>
<reference evidence="2 3" key="1">
    <citation type="journal article" date="2013" name="J. Biotechnol.">
        <title>Establishment and interpretation of the genome sequence of the phytopathogenic fungus Rhizoctonia solani AG1-IB isolate 7/3/14.</title>
        <authorList>
            <person name="Wibberg D.W."/>
            <person name="Jelonek L.J."/>
            <person name="Rupp O.R."/>
            <person name="Hennig M.H."/>
            <person name="Eikmeyer F.E."/>
            <person name="Goesmann A.G."/>
            <person name="Hartmann A.H."/>
            <person name="Borriss R.B."/>
            <person name="Grosch R.G."/>
            <person name="Puehler A.P."/>
            <person name="Schlueter A.S."/>
        </authorList>
    </citation>
    <scope>NUCLEOTIDE SEQUENCE [LARGE SCALE GENOMIC DNA]</scope>
    <source>
        <strain evidence="3">AG1-IB / isolate 7/3/14</strain>
    </source>
</reference>
<organism evidence="2 3">
    <name type="scientific">Thanatephorus cucumeris (strain AG1-IB / isolate 7/3/14)</name>
    <name type="common">Lettuce bottom rot fungus</name>
    <name type="synonym">Rhizoctonia solani</name>
    <dbReference type="NCBI Taxonomy" id="1108050"/>
    <lineage>
        <taxon>Eukaryota</taxon>
        <taxon>Fungi</taxon>
        <taxon>Dikarya</taxon>
        <taxon>Basidiomycota</taxon>
        <taxon>Agaricomycotina</taxon>
        <taxon>Agaricomycetes</taxon>
        <taxon>Cantharellales</taxon>
        <taxon>Ceratobasidiaceae</taxon>
        <taxon>Rhizoctonia</taxon>
        <taxon>Rhizoctonia solani AG-1</taxon>
    </lineage>
</organism>
<protein>
    <submittedName>
        <fullName evidence="2">Uncharacterized protein</fullName>
    </submittedName>
</protein>